<protein>
    <submittedName>
        <fullName evidence="1">Uncharacterized protein</fullName>
    </submittedName>
</protein>
<organism evidence="1 2">
    <name type="scientific">Spongiactinospora rosea</name>
    <dbReference type="NCBI Taxonomy" id="2248750"/>
    <lineage>
        <taxon>Bacteria</taxon>
        <taxon>Bacillati</taxon>
        <taxon>Actinomycetota</taxon>
        <taxon>Actinomycetes</taxon>
        <taxon>Streptosporangiales</taxon>
        <taxon>Streptosporangiaceae</taxon>
        <taxon>Spongiactinospora</taxon>
    </lineage>
</organism>
<reference evidence="1 2" key="1">
    <citation type="submission" date="2018-06" db="EMBL/GenBank/DDBJ databases">
        <title>Sphaerisporangium craniellae sp. nov., isolated from a marine sponge in the South China Sea.</title>
        <authorList>
            <person name="Li L."/>
        </authorList>
    </citation>
    <scope>NUCLEOTIDE SEQUENCE [LARGE SCALE GENOMIC DNA]</scope>
    <source>
        <strain evidence="1 2">LHW63015</strain>
    </source>
</reference>
<evidence type="ECO:0000313" key="1">
    <source>
        <dbReference type="EMBL" id="RBQ15774.1"/>
    </source>
</evidence>
<sequence>MELAVVGSGAAVAQAAVASGDQPGHSPFGHRTLASVVVLPGGIGGGLLVMVQADGQQAAGGGGVPIT</sequence>
<evidence type="ECO:0000313" key="2">
    <source>
        <dbReference type="Proteomes" id="UP000253303"/>
    </source>
</evidence>
<gene>
    <name evidence="1" type="ORF">DP939_34425</name>
</gene>
<comment type="caution">
    <text evidence="1">The sequence shown here is derived from an EMBL/GenBank/DDBJ whole genome shotgun (WGS) entry which is preliminary data.</text>
</comment>
<dbReference type="Proteomes" id="UP000253303">
    <property type="component" value="Unassembled WGS sequence"/>
</dbReference>
<name>A0A366LR36_9ACTN</name>
<accession>A0A366LR36</accession>
<dbReference type="EMBL" id="QMEY01000021">
    <property type="protein sequence ID" value="RBQ15774.1"/>
    <property type="molecule type" value="Genomic_DNA"/>
</dbReference>
<proteinExistence type="predicted"/>
<keyword evidence="2" id="KW-1185">Reference proteome</keyword>
<dbReference type="AlphaFoldDB" id="A0A366LR36"/>